<evidence type="ECO:0000256" key="8">
    <source>
        <dbReference type="SAM" id="Phobius"/>
    </source>
</evidence>
<name>A0ABU0M396_9HYPH</name>
<sequence>MSAFYAASFMVSGVTVPFLPVWLRERGFSAVEIAACLAFPLAARIVASPAGSWLADRAPNRRLAIIFFSILGLCFFVPAIFVSPIPLVLLLTGLAVTAWQLNQPAADALALTGVRRFGVDYGRMRVWGSISFVVVSVAAGVVFGWFGAPILAPMITAGFVVCLAAAFALPVTPPAERAADDAARPVRRSARAILLSPQFLVVASSTGLIQASHGLFYSFGTIEWQTLGFSGSQIGLLWAAGVIAEIVMFAVSSRLLRLHPHTLILIGALAAVLRWTLLPFAASLAANLVLQLLHAFTFGASFVGMQLAIARSVPEEMTASAQGLCMVAAGVLMALTTLMAGPLYEHFGVNGFWAMSAFAALAAAILLFDRLVLQPQSAGEGGLTRLPR</sequence>
<evidence type="ECO:0000256" key="6">
    <source>
        <dbReference type="ARBA" id="ARBA00022989"/>
    </source>
</evidence>
<keyword evidence="6 8" id="KW-1133">Transmembrane helix</keyword>
<organism evidence="10 11">
    <name type="scientific">Kaistia geumhonensis</name>
    <dbReference type="NCBI Taxonomy" id="410839"/>
    <lineage>
        <taxon>Bacteria</taxon>
        <taxon>Pseudomonadati</taxon>
        <taxon>Pseudomonadota</taxon>
        <taxon>Alphaproteobacteria</taxon>
        <taxon>Hyphomicrobiales</taxon>
        <taxon>Kaistiaceae</taxon>
        <taxon>Kaistia</taxon>
    </lineage>
</organism>
<dbReference type="PANTHER" id="PTHR23522:SF10">
    <property type="entry name" value="3-PHENYLPROPIONIC ACID TRANSPORTER-RELATED"/>
    <property type="match status" value="1"/>
</dbReference>
<evidence type="ECO:0000256" key="1">
    <source>
        <dbReference type="ARBA" id="ARBA00004429"/>
    </source>
</evidence>
<evidence type="ECO:0000256" key="3">
    <source>
        <dbReference type="ARBA" id="ARBA00022475"/>
    </source>
</evidence>
<proteinExistence type="predicted"/>
<dbReference type="InterPro" id="IPR036259">
    <property type="entry name" value="MFS_trans_sf"/>
</dbReference>
<evidence type="ECO:0000256" key="4">
    <source>
        <dbReference type="ARBA" id="ARBA00022519"/>
    </source>
</evidence>
<evidence type="ECO:0000256" key="7">
    <source>
        <dbReference type="ARBA" id="ARBA00023136"/>
    </source>
</evidence>
<protein>
    <submittedName>
        <fullName evidence="10">PPP family 3-phenylpropionic acid transporter</fullName>
    </submittedName>
</protein>
<dbReference type="NCBIfam" id="NF037955">
    <property type="entry name" value="mfs"/>
    <property type="match status" value="1"/>
</dbReference>
<feature type="transmembrane region" description="Helical" evidence="8">
    <location>
        <begin position="263"/>
        <end position="282"/>
    </location>
</feature>
<comment type="caution">
    <text evidence="10">The sequence shown here is derived from an EMBL/GenBank/DDBJ whole genome shotgun (WGS) entry which is preliminary data.</text>
</comment>
<dbReference type="Pfam" id="PF12832">
    <property type="entry name" value="MFS_1_like"/>
    <property type="match status" value="1"/>
</dbReference>
<feature type="transmembrane region" description="Helical" evidence="8">
    <location>
        <begin position="321"/>
        <end position="344"/>
    </location>
</feature>
<feature type="transmembrane region" description="Helical" evidence="8">
    <location>
        <begin position="152"/>
        <end position="171"/>
    </location>
</feature>
<dbReference type="PIRSF" id="PIRSF004925">
    <property type="entry name" value="HcaT"/>
    <property type="match status" value="1"/>
</dbReference>
<dbReference type="RefSeq" id="WP_266281049.1">
    <property type="nucleotide sequence ID" value="NZ_JAPKNF010000001.1"/>
</dbReference>
<dbReference type="Proteomes" id="UP001223743">
    <property type="component" value="Unassembled WGS sequence"/>
</dbReference>
<feature type="transmembrane region" description="Helical" evidence="8">
    <location>
        <begin position="231"/>
        <end position="251"/>
    </location>
</feature>
<feature type="domain" description="Major facilitator superfamily associated" evidence="9">
    <location>
        <begin position="1"/>
        <end position="353"/>
    </location>
</feature>
<feature type="transmembrane region" description="Helical" evidence="8">
    <location>
        <begin position="288"/>
        <end position="309"/>
    </location>
</feature>
<feature type="transmembrane region" description="Helical" evidence="8">
    <location>
        <begin position="350"/>
        <end position="368"/>
    </location>
</feature>
<evidence type="ECO:0000259" key="9">
    <source>
        <dbReference type="Pfam" id="PF12832"/>
    </source>
</evidence>
<comment type="subcellular location">
    <subcellularLocation>
        <location evidence="1">Cell inner membrane</location>
        <topology evidence="1">Multi-pass membrane protein</topology>
    </subcellularLocation>
</comment>
<dbReference type="InterPro" id="IPR024989">
    <property type="entry name" value="MFS_assoc_dom"/>
</dbReference>
<accession>A0ABU0M396</accession>
<evidence type="ECO:0000313" key="10">
    <source>
        <dbReference type="EMBL" id="MDQ0515405.1"/>
    </source>
</evidence>
<keyword evidence="5 8" id="KW-0812">Transmembrane</keyword>
<dbReference type="Gene3D" id="1.20.1250.20">
    <property type="entry name" value="MFS general substrate transporter like domains"/>
    <property type="match status" value="2"/>
</dbReference>
<reference evidence="10 11" key="1">
    <citation type="submission" date="2023-07" db="EMBL/GenBank/DDBJ databases">
        <title>Genomic Encyclopedia of Type Strains, Phase IV (KMG-IV): sequencing the most valuable type-strain genomes for metagenomic binning, comparative biology and taxonomic classification.</title>
        <authorList>
            <person name="Goeker M."/>
        </authorList>
    </citation>
    <scope>NUCLEOTIDE SEQUENCE [LARGE SCALE GENOMIC DNA]</scope>
    <source>
        <strain evidence="10 11">B1-1</strain>
    </source>
</reference>
<keyword evidence="4" id="KW-0997">Cell inner membrane</keyword>
<dbReference type="PANTHER" id="PTHR23522">
    <property type="entry name" value="BLL5896 PROTEIN"/>
    <property type="match status" value="1"/>
</dbReference>
<evidence type="ECO:0000256" key="5">
    <source>
        <dbReference type="ARBA" id="ARBA00022692"/>
    </source>
</evidence>
<feature type="transmembrane region" description="Helical" evidence="8">
    <location>
        <begin position="6"/>
        <end position="23"/>
    </location>
</feature>
<keyword evidence="3" id="KW-1003">Cell membrane</keyword>
<keyword evidence="7 8" id="KW-0472">Membrane</keyword>
<keyword evidence="2" id="KW-0813">Transport</keyword>
<feature type="transmembrane region" description="Helical" evidence="8">
    <location>
        <begin position="30"/>
        <end position="51"/>
    </location>
</feature>
<keyword evidence="11" id="KW-1185">Reference proteome</keyword>
<feature type="transmembrane region" description="Helical" evidence="8">
    <location>
        <begin position="192"/>
        <end position="211"/>
    </location>
</feature>
<evidence type="ECO:0000313" key="11">
    <source>
        <dbReference type="Proteomes" id="UP001223743"/>
    </source>
</evidence>
<dbReference type="EMBL" id="JAUSWJ010000001">
    <property type="protein sequence ID" value="MDQ0515405.1"/>
    <property type="molecule type" value="Genomic_DNA"/>
</dbReference>
<feature type="transmembrane region" description="Helical" evidence="8">
    <location>
        <begin position="126"/>
        <end position="146"/>
    </location>
</feature>
<dbReference type="InterPro" id="IPR026032">
    <property type="entry name" value="HcaT-like"/>
</dbReference>
<feature type="transmembrane region" description="Helical" evidence="8">
    <location>
        <begin position="63"/>
        <end position="91"/>
    </location>
</feature>
<evidence type="ECO:0000256" key="2">
    <source>
        <dbReference type="ARBA" id="ARBA00022448"/>
    </source>
</evidence>
<gene>
    <name evidence="10" type="ORF">QO015_001018</name>
</gene>
<dbReference type="SUPFAM" id="SSF103473">
    <property type="entry name" value="MFS general substrate transporter"/>
    <property type="match status" value="1"/>
</dbReference>